<comment type="caution">
    <text evidence="1">The sequence shown here is derived from an EMBL/GenBank/DDBJ whole genome shotgun (WGS) entry which is preliminary data.</text>
</comment>
<dbReference type="Proteomes" id="UP000235965">
    <property type="component" value="Unassembled WGS sequence"/>
</dbReference>
<dbReference type="AlphaFoldDB" id="A0A2J7PYR8"/>
<protein>
    <submittedName>
        <fullName evidence="1">Uncharacterized protein</fullName>
    </submittedName>
</protein>
<dbReference type="EMBL" id="NEVH01020342">
    <property type="protein sequence ID" value="PNF21475.1"/>
    <property type="molecule type" value="Genomic_DNA"/>
</dbReference>
<reference evidence="1 2" key="1">
    <citation type="submission" date="2017-12" db="EMBL/GenBank/DDBJ databases">
        <title>Hemimetabolous genomes reveal molecular basis of termite eusociality.</title>
        <authorList>
            <person name="Harrison M.C."/>
            <person name="Jongepier E."/>
            <person name="Robertson H.M."/>
            <person name="Arning N."/>
            <person name="Bitard-Feildel T."/>
            <person name="Chao H."/>
            <person name="Childers C.P."/>
            <person name="Dinh H."/>
            <person name="Doddapaneni H."/>
            <person name="Dugan S."/>
            <person name="Gowin J."/>
            <person name="Greiner C."/>
            <person name="Han Y."/>
            <person name="Hu H."/>
            <person name="Hughes D.S.T."/>
            <person name="Huylmans A.-K."/>
            <person name="Kemena C."/>
            <person name="Kremer L.P.M."/>
            <person name="Lee S.L."/>
            <person name="Lopez-Ezquerra A."/>
            <person name="Mallet L."/>
            <person name="Monroy-Kuhn J.M."/>
            <person name="Moser A."/>
            <person name="Murali S.C."/>
            <person name="Muzny D.M."/>
            <person name="Otani S."/>
            <person name="Piulachs M.-D."/>
            <person name="Poelchau M."/>
            <person name="Qu J."/>
            <person name="Schaub F."/>
            <person name="Wada-Katsumata A."/>
            <person name="Worley K.C."/>
            <person name="Xie Q."/>
            <person name="Ylla G."/>
            <person name="Poulsen M."/>
            <person name="Gibbs R.A."/>
            <person name="Schal C."/>
            <person name="Richards S."/>
            <person name="Belles X."/>
            <person name="Korb J."/>
            <person name="Bornberg-Bauer E."/>
        </authorList>
    </citation>
    <scope>NUCLEOTIDE SEQUENCE [LARGE SCALE GENOMIC DNA]</scope>
    <source>
        <tissue evidence="1">Whole body</tissue>
    </source>
</reference>
<gene>
    <name evidence="1" type="ORF">B7P43_G13543</name>
</gene>
<name>A0A2J7PYR8_9NEOP</name>
<evidence type="ECO:0000313" key="1">
    <source>
        <dbReference type="EMBL" id="PNF21475.1"/>
    </source>
</evidence>
<organism evidence="1 2">
    <name type="scientific">Cryptotermes secundus</name>
    <dbReference type="NCBI Taxonomy" id="105785"/>
    <lineage>
        <taxon>Eukaryota</taxon>
        <taxon>Metazoa</taxon>
        <taxon>Ecdysozoa</taxon>
        <taxon>Arthropoda</taxon>
        <taxon>Hexapoda</taxon>
        <taxon>Insecta</taxon>
        <taxon>Pterygota</taxon>
        <taxon>Neoptera</taxon>
        <taxon>Polyneoptera</taxon>
        <taxon>Dictyoptera</taxon>
        <taxon>Blattodea</taxon>
        <taxon>Blattoidea</taxon>
        <taxon>Termitoidae</taxon>
        <taxon>Kalotermitidae</taxon>
        <taxon>Cryptotermitinae</taxon>
        <taxon>Cryptotermes</taxon>
    </lineage>
</organism>
<evidence type="ECO:0000313" key="2">
    <source>
        <dbReference type="Proteomes" id="UP000235965"/>
    </source>
</evidence>
<dbReference type="InParanoid" id="A0A2J7PYR8"/>
<sequence>KSAATQEFPSTLWNSKVHYRVHKSPPLVPILIQMNPIHTITSYLSKIYCNIVHPPTLWSSQWSLSFIRAICPAHLIRLDLIILIILGEDYKL</sequence>
<feature type="non-terminal residue" evidence="1">
    <location>
        <position position="1"/>
    </location>
</feature>
<accession>A0A2J7PYR8</accession>
<proteinExistence type="predicted"/>
<keyword evidence="2" id="KW-1185">Reference proteome</keyword>